<comment type="similarity">
    <text evidence="1">Belongs to the RutC family.</text>
</comment>
<evidence type="ECO:0000313" key="2">
    <source>
        <dbReference type="EMBL" id="MBB6350006.1"/>
    </source>
</evidence>
<evidence type="ECO:0000313" key="3">
    <source>
        <dbReference type="Proteomes" id="UP000583800"/>
    </source>
</evidence>
<proteinExistence type="inferred from homology"/>
<comment type="caution">
    <text evidence="2">The sequence shown here is derived from an EMBL/GenBank/DDBJ whole genome shotgun (WGS) entry which is preliminary data.</text>
</comment>
<dbReference type="RefSeq" id="WP_185087870.1">
    <property type="nucleotide sequence ID" value="NZ_JACHJB010000003.1"/>
</dbReference>
<dbReference type="InterPro" id="IPR035959">
    <property type="entry name" value="RutC-like_sf"/>
</dbReference>
<organism evidence="2 3">
    <name type="scientific">Nonomuraea muscovyensis</name>
    <dbReference type="NCBI Taxonomy" id="1124761"/>
    <lineage>
        <taxon>Bacteria</taxon>
        <taxon>Bacillati</taxon>
        <taxon>Actinomycetota</taxon>
        <taxon>Actinomycetes</taxon>
        <taxon>Streptosporangiales</taxon>
        <taxon>Streptosporangiaceae</taxon>
        <taxon>Nonomuraea</taxon>
    </lineage>
</organism>
<dbReference type="PANTHER" id="PTHR11803">
    <property type="entry name" value="2-IMINOBUTANOATE/2-IMINOPROPANOATE DEAMINASE RIDA"/>
    <property type="match status" value="1"/>
</dbReference>
<keyword evidence="3" id="KW-1185">Reference proteome</keyword>
<dbReference type="AlphaFoldDB" id="A0A7X0CAD6"/>
<dbReference type="Pfam" id="PF01042">
    <property type="entry name" value="Ribonuc_L-PSP"/>
    <property type="match status" value="1"/>
</dbReference>
<protein>
    <submittedName>
        <fullName evidence="2">Enamine deaminase RidA (YjgF/YER057c/UK114 family)</fullName>
    </submittedName>
</protein>
<reference evidence="2 3" key="1">
    <citation type="submission" date="2020-08" db="EMBL/GenBank/DDBJ databases">
        <title>Sequencing the genomes of 1000 actinobacteria strains.</title>
        <authorList>
            <person name="Klenk H.-P."/>
        </authorList>
    </citation>
    <scope>NUCLEOTIDE SEQUENCE [LARGE SCALE GENOMIC DNA]</scope>
    <source>
        <strain evidence="2 3">DSM 45913</strain>
    </source>
</reference>
<dbReference type="Proteomes" id="UP000583800">
    <property type="component" value="Unassembled WGS sequence"/>
</dbReference>
<dbReference type="CDD" id="cd00448">
    <property type="entry name" value="YjgF_YER057c_UK114_family"/>
    <property type="match status" value="1"/>
</dbReference>
<name>A0A7X0CAD6_9ACTN</name>
<dbReference type="SUPFAM" id="SSF55298">
    <property type="entry name" value="YjgF-like"/>
    <property type="match status" value="1"/>
</dbReference>
<dbReference type="EMBL" id="JACHJB010000003">
    <property type="protein sequence ID" value="MBB6350006.1"/>
    <property type="molecule type" value="Genomic_DNA"/>
</dbReference>
<dbReference type="InterPro" id="IPR006175">
    <property type="entry name" value="YjgF/YER057c/UK114"/>
</dbReference>
<gene>
    <name evidence="2" type="ORF">FHU36_006578</name>
</gene>
<evidence type="ECO:0000256" key="1">
    <source>
        <dbReference type="ARBA" id="ARBA00010552"/>
    </source>
</evidence>
<dbReference type="GO" id="GO:0019239">
    <property type="term" value="F:deaminase activity"/>
    <property type="evidence" value="ECO:0007669"/>
    <property type="project" value="TreeGrafter"/>
</dbReference>
<sequence>MIHRWSPAGVGAPLAQYSHLASVPDSYTLLFISGQVGAREDGVLAGTDAESQTRQVFANIGTLLAAAGAEPRHLVRLFTMVAGAEHLPGCRAARTEVFRNWFPEGDWPTHSLIVVSALAAPEIVVEVEAVAAVPAAGKPRP</sequence>
<dbReference type="GO" id="GO:0005829">
    <property type="term" value="C:cytosol"/>
    <property type="evidence" value="ECO:0007669"/>
    <property type="project" value="TreeGrafter"/>
</dbReference>
<dbReference type="Gene3D" id="3.30.1330.40">
    <property type="entry name" value="RutC-like"/>
    <property type="match status" value="1"/>
</dbReference>
<dbReference type="PANTHER" id="PTHR11803:SF58">
    <property type="entry name" value="PROTEIN HMF1-RELATED"/>
    <property type="match status" value="1"/>
</dbReference>
<accession>A0A7X0CAD6</accession>